<proteinExistence type="predicted"/>
<evidence type="ECO:0000313" key="3">
    <source>
        <dbReference type="Proteomes" id="UP000183120"/>
    </source>
</evidence>
<feature type="transmembrane region" description="Helical" evidence="1">
    <location>
        <begin position="414"/>
        <end position="434"/>
    </location>
</feature>
<keyword evidence="1" id="KW-1133">Transmembrane helix</keyword>
<feature type="transmembrane region" description="Helical" evidence="1">
    <location>
        <begin position="210"/>
        <end position="228"/>
    </location>
</feature>
<feature type="transmembrane region" description="Helical" evidence="1">
    <location>
        <begin position="9"/>
        <end position="28"/>
    </location>
</feature>
<sequence length="453" mass="52935">MSKIFKNENFYLVPILILAILIRYLYYIHAPGVIVSEDTYSYYLTGQEILKTKIPVGDYRTPVYPLFLHLVTFLSGSPNAPILSQPFFNAMFYTIIIQSVLGLCSLIILYKSLRLLKLNIKLAYAFTLFTGVNIILFSWERLLLTESMAIFILISVFFVILKILENPKFTYFLILFCLLLTQVMLRPIYVAFPIIPLFIIPFLLGKKRVLTYSLLVVVVYFITLSIYAKINYRLYGVHSITRASDITMLGKILDFKLPIENAKDERFYYEAVTKYRQEGRELNPFRFLEYNDLIRKDRLLLLLKLKDFDAKVLAAVYPEYIGKSLLQIPGSLLDTSEKIIVTAGSNNFLDFLFKILFQFYKYLQFSFLIIFPCAPIAFFNFLKKPSYESAIVSILGGISLYQIIFAVFFGYSEFGRLICIAQPMMYLFSFYCWWKILRVLHYSSRSKWRDLLI</sequence>
<accession>A0A1J4TXF4</accession>
<name>A0A1J4TXF4_9BACT</name>
<gene>
    <name evidence="2" type="ORF">AUJ73_01775</name>
</gene>
<reference evidence="2 3" key="1">
    <citation type="journal article" date="2016" name="Environ. Microbiol.">
        <title>Genomic resolution of a cold subsurface aquifer community provides metabolic insights for novel microbes adapted to high CO concentrations.</title>
        <authorList>
            <person name="Probst A.J."/>
            <person name="Castelle C.J."/>
            <person name="Singh A."/>
            <person name="Brown C.T."/>
            <person name="Anantharaman K."/>
            <person name="Sharon I."/>
            <person name="Hug L.A."/>
            <person name="Burstein D."/>
            <person name="Emerson J.B."/>
            <person name="Thomas B.C."/>
            <person name="Banfield J.F."/>
        </authorList>
    </citation>
    <scope>NUCLEOTIDE SEQUENCE [LARGE SCALE GENOMIC DNA]</scope>
    <source>
        <strain evidence="2">CG1_02_37_22</strain>
    </source>
</reference>
<comment type="caution">
    <text evidence="2">The sequence shown here is derived from an EMBL/GenBank/DDBJ whole genome shotgun (WGS) entry which is preliminary data.</text>
</comment>
<organism evidence="2 3">
    <name type="scientific">Candidatus Gottesmanbacteria bacterium CG1_02_37_22</name>
    <dbReference type="NCBI Taxonomy" id="1805209"/>
    <lineage>
        <taxon>Bacteria</taxon>
        <taxon>Candidatus Gottesmaniibacteriota</taxon>
    </lineage>
</organism>
<keyword evidence="1" id="KW-0472">Membrane</keyword>
<feature type="transmembrane region" description="Helical" evidence="1">
    <location>
        <begin position="90"/>
        <end position="110"/>
    </location>
</feature>
<dbReference type="Proteomes" id="UP000183120">
    <property type="component" value="Unassembled WGS sequence"/>
</dbReference>
<feature type="transmembrane region" description="Helical" evidence="1">
    <location>
        <begin position="363"/>
        <end position="382"/>
    </location>
</feature>
<dbReference type="EMBL" id="MNUY01000027">
    <property type="protein sequence ID" value="OIO14735.1"/>
    <property type="molecule type" value="Genomic_DNA"/>
</dbReference>
<evidence type="ECO:0000256" key="1">
    <source>
        <dbReference type="SAM" id="Phobius"/>
    </source>
</evidence>
<protein>
    <recommendedName>
        <fullName evidence="4">Glycosyltransferase RgtA/B/C/D-like domain-containing protein</fullName>
    </recommendedName>
</protein>
<dbReference type="AlphaFoldDB" id="A0A1J4TXF4"/>
<feature type="transmembrane region" description="Helical" evidence="1">
    <location>
        <begin position="122"/>
        <end position="139"/>
    </location>
</feature>
<evidence type="ECO:0008006" key="4">
    <source>
        <dbReference type="Google" id="ProtNLM"/>
    </source>
</evidence>
<feature type="transmembrane region" description="Helical" evidence="1">
    <location>
        <begin position="145"/>
        <end position="164"/>
    </location>
</feature>
<evidence type="ECO:0000313" key="2">
    <source>
        <dbReference type="EMBL" id="OIO14735.1"/>
    </source>
</evidence>
<feature type="transmembrane region" description="Helical" evidence="1">
    <location>
        <begin position="389"/>
        <end position="408"/>
    </location>
</feature>
<keyword evidence="1" id="KW-0812">Transmembrane</keyword>
<feature type="transmembrane region" description="Helical" evidence="1">
    <location>
        <begin position="171"/>
        <end position="204"/>
    </location>
</feature>